<dbReference type="GO" id="GO:0046872">
    <property type="term" value="F:metal ion binding"/>
    <property type="evidence" value="ECO:0007669"/>
    <property type="project" value="UniProtKB-KW"/>
</dbReference>
<dbReference type="OrthoDB" id="6334767at2759"/>
<accession>A0A7R9A6L2</accession>
<evidence type="ECO:0000256" key="4">
    <source>
        <dbReference type="ARBA" id="ARBA00022605"/>
    </source>
</evidence>
<gene>
    <name evidence="17" type="ORF">DSTB1V02_LOCUS5577</name>
</gene>
<dbReference type="InterPro" id="IPR017932">
    <property type="entry name" value="GATase_2_dom"/>
</dbReference>
<dbReference type="AlphaFoldDB" id="A0A7R9A6L2"/>
<keyword evidence="9" id="KW-0560">Oxidoreductase</keyword>
<comment type="similarity">
    <text evidence="3">Belongs to the glutamate synthase family.</text>
</comment>
<dbReference type="PANTHER" id="PTHR11938">
    <property type="entry name" value="FAD NADPH DEHYDROGENASE/OXIDOREDUCTASE"/>
    <property type="match status" value="1"/>
</dbReference>
<evidence type="ECO:0000256" key="5">
    <source>
        <dbReference type="ARBA" id="ARBA00022630"/>
    </source>
</evidence>
<dbReference type="EMBL" id="CAJPEV010000931">
    <property type="protein sequence ID" value="CAG0889587.1"/>
    <property type="molecule type" value="Genomic_DNA"/>
</dbReference>
<sequence length="503" mass="57009">MGVFVTRKQATHRIPRPGSRFYICSLSASTIVYKGQFSPDQLWTYYPDLQVSLWSPALLHNPEFETYLALVHTRFSTNTFPSWERAHPYRLLAHNGEINTLRGNVNLMKAREGTMKSDLYGSKLKSLYPVVEPDLSDSGSADCVLEWLVMVGQRTLPEAVMTMVPEAYQRDNLMPEEKKEFYRWSECTMEPWDGPALLTFTDGRYIGAILDRNGLRPSRFYLTSDNVMVMASEVGVYQVPHHKILQKGRLEPGRMLLVDTEKKVVINDQELKLQIAYGYPLKAWLKNLVTLGDLYKVDEKPAEELEVNHLGIGFHGLGALGDPRRWLTPNGKDRRLALFGYTIETINMLLVPMVLTNVLSLFSKGRLFKKTKGHLFPHPLTPVSVTIITSDFFGSTRKEALGSMGNDAPLACLSEYQPLLYDYFKQLFAQVTNPPIDPFREQIVMSLGCPIGPSANILKPSDDQCKRLFLKNPILSIKDLEVIKRTKVHGWKVSLSQLLPAEA</sequence>
<dbReference type="InterPro" id="IPR029055">
    <property type="entry name" value="Ntn_hydrolases_N"/>
</dbReference>
<evidence type="ECO:0000256" key="2">
    <source>
        <dbReference type="ARBA" id="ARBA00001927"/>
    </source>
</evidence>
<evidence type="ECO:0000256" key="11">
    <source>
        <dbReference type="ARBA" id="ARBA00023014"/>
    </source>
</evidence>
<evidence type="ECO:0000259" key="16">
    <source>
        <dbReference type="PROSITE" id="PS51278"/>
    </source>
</evidence>
<dbReference type="Proteomes" id="UP000677054">
    <property type="component" value="Unassembled WGS sequence"/>
</dbReference>
<reference evidence="17" key="1">
    <citation type="submission" date="2020-11" db="EMBL/GenBank/DDBJ databases">
        <authorList>
            <person name="Tran Van P."/>
        </authorList>
    </citation>
    <scope>NUCLEOTIDE SEQUENCE</scope>
</reference>
<evidence type="ECO:0000256" key="9">
    <source>
        <dbReference type="ARBA" id="ARBA00023002"/>
    </source>
</evidence>
<evidence type="ECO:0000256" key="1">
    <source>
        <dbReference type="ARBA" id="ARBA00001917"/>
    </source>
</evidence>
<keyword evidence="7" id="KW-0479">Metal-binding</keyword>
<evidence type="ECO:0000256" key="8">
    <source>
        <dbReference type="ARBA" id="ARBA00022962"/>
    </source>
</evidence>
<evidence type="ECO:0000256" key="7">
    <source>
        <dbReference type="ARBA" id="ARBA00022723"/>
    </source>
</evidence>
<dbReference type="GO" id="GO:0019676">
    <property type="term" value="P:ammonia assimilation cycle"/>
    <property type="evidence" value="ECO:0007669"/>
    <property type="project" value="TreeGrafter"/>
</dbReference>
<dbReference type="Gene3D" id="3.60.20.10">
    <property type="entry name" value="Glutamine Phosphoribosylpyrophosphate, subunit 1, domain 1"/>
    <property type="match status" value="1"/>
</dbReference>
<dbReference type="SUPFAM" id="SSF56235">
    <property type="entry name" value="N-terminal nucleophile aminohydrolases (Ntn hydrolases)"/>
    <property type="match status" value="1"/>
</dbReference>
<dbReference type="SUPFAM" id="SSF51395">
    <property type="entry name" value="FMN-linked oxidoreductases"/>
    <property type="match status" value="1"/>
</dbReference>
<keyword evidence="6" id="KW-0288">FMN</keyword>
<dbReference type="InterPro" id="IPR006982">
    <property type="entry name" value="Glu_synth_centr_N"/>
</dbReference>
<dbReference type="InterPro" id="IPR050711">
    <property type="entry name" value="ET-N_metabolism_enzyme"/>
</dbReference>
<comment type="pathway">
    <text evidence="14">Amino-acid biosynthesis; L-glutamate biosynthesis via GLT pathway; L-glutamate from 2-oxoglutarate and L-glutamine (ferredoxin route): step 1/1.</text>
</comment>
<dbReference type="EC" id="1.4.7.1" evidence="15"/>
<dbReference type="GO" id="GO:0016040">
    <property type="term" value="F:glutamate synthase (NADH) activity"/>
    <property type="evidence" value="ECO:0007669"/>
    <property type="project" value="TreeGrafter"/>
</dbReference>
<dbReference type="PANTHER" id="PTHR11938:SF133">
    <property type="entry name" value="GLUTAMATE SYNTHASE (NADH)"/>
    <property type="match status" value="1"/>
</dbReference>
<evidence type="ECO:0000256" key="15">
    <source>
        <dbReference type="ARBA" id="ARBA00039085"/>
    </source>
</evidence>
<evidence type="ECO:0000313" key="18">
    <source>
        <dbReference type="Proteomes" id="UP000677054"/>
    </source>
</evidence>
<evidence type="ECO:0000256" key="13">
    <source>
        <dbReference type="ARBA" id="ARBA00023291"/>
    </source>
</evidence>
<protein>
    <recommendedName>
        <fullName evidence="15">glutamate synthase (ferredoxin)</fullName>
        <ecNumber evidence="15">1.4.7.1</ecNumber>
    </recommendedName>
</protein>
<dbReference type="EMBL" id="LR900448">
    <property type="protein sequence ID" value="CAD7245710.1"/>
    <property type="molecule type" value="Genomic_DNA"/>
</dbReference>
<dbReference type="CDD" id="cd00713">
    <property type="entry name" value="GltS"/>
    <property type="match status" value="1"/>
</dbReference>
<dbReference type="GO" id="GO:0051538">
    <property type="term" value="F:3 iron, 4 sulfur cluster binding"/>
    <property type="evidence" value="ECO:0007669"/>
    <property type="project" value="UniProtKB-KW"/>
</dbReference>
<organism evidence="17">
    <name type="scientific">Darwinula stevensoni</name>
    <dbReference type="NCBI Taxonomy" id="69355"/>
    <lineage>
        <taxon>Eukaryota</taxon>
        <taxon>Metazoa</taxon>
        <taxon>Ecdysozoa</taxon>
        <taxon>Arthropoda</taxon>
        <taxon>Crustacea</taxon>
        <taxon>Oligostraca</taxon>
        <taxon>Ostracoda</taxon>
        <taxon>Podocopa</taxon>
        <taxon>Podocopida</taxon>
        <taxon>Darwinulocopina</taxon>
        <taxon>Darwinuloidea</taxon>
        <taxon>Darwinulidae</taxon>
        <taxon>Darwinula</taxon>
    </lineage>
</organism>
<evidence type="ECO:0000256" key="3">
    <source>
        <dbReference type="ARBA" id="ARBA00009716"/>
    </source>
</evidence>
<feature type="domain" description="Glutamine amidotransferase type-2" evidence="16">
    <location>
        <begin position="1"/>
        <end position="261"/>
    </location>
</feature>
<keyword evidence="11" id="KW-0411">Iron-sulfur</keyword>
<dbReference type="InterPro" id="IPR013785">
    <property type="entry name" value="Aldolase_TIM"/>
</dbReference>
<evidence type="ECO:0000256" key="10">
    <source>
        <dbReference type="ARBA" id="ARBA00023004"/>
    </source>
</evidence>
<dbReference type="GO" id="GO:0016041">
    <property type="term" value="F:glutamate synthase (ferredoxin) activity"/>
    <property type="evidence" value="ECO:0007669"/>
    <property type="project" value="UniProtKB-EC"/>
</dbReference>
<evidence type="ECO:0000313" key="17">
    <source>
        <dbReference type="EMBL" id="CAD7245710.1"/>
    </source>
</evidence>
<evidence type="ECO:0000256" key="14">
    <source>
        <dbReference type="ARBA" id="ARBA00037928"/>
    </source>
</evidence>
<keyword evidence="10" id="KW-0408">Iron</keyword>
<evidence type="ECO:0000256" key="12">
    <source>
        <dbReference type="ARBA" id="ARBA00023164"/>
    </source>
</evidence>
<dbReference type="PROSITE" id="PS51278">
    <property type="entry name" value="GATASE_TYPE_2"/>
    <property type="match status" value="1"/>
</dbReference>
<dbReference type="Gene3D" id="3.20.20.70">
    <property type="entry name" value="Aldolase class I"/>
    <property type="match status" value="1"/>
</dbReference>
<keyword evidence="4" id="KW-0028">Amino-acid biosynthesis</keyword>
<dbReference type="Pfam" id="PF04898">
    <property type="entry name" value="Glu_syn_central"/>
    <property type="match status" value="1"/>
</dbReference>
<comment type="cofactor">
    <cofactor evidence="2">
        <name>[3Fe-4S] cluster</name>
        <dbReference type="ChEBI" id="CHEBI:21137"/>
    </cofactor>
</comment>
<keyword evidence="8" id="KW-0315">Glutamine amidotransferase</keyword>
<keyword evidence="12" id="KW-0314">Glutamate biosynthesis</keyword>
<keyword evidence="18" id="KW-1185">Reference proteome</keyword>
<dbReference type="GO" id="GO:0006537">
    <property type="term" value="P:glutamate biosynthetic process"/>
    <property type="evidence" value="ECO:0007669"/>
    <property type="project" value="UniProtKB-KW"/>
</dbReference>
<dbReference type="Pfam" id="PF00310">
    <property type="entry name" value="GATase_2"/>
    <property type="match status" value="1"/>
</dbReference>
<proteinExistence type="inferred from homology"/>
<keyword evidence="5" id="KW-0285">Flavoprotein</keyword>
<name>A0A7R9A6L2_9CRUS</name>
<evidence type="ECO:0000256" key="6">
    <source>
        <dbReference type="ARBA" id="ARBA00022643"/>
    </source>
</evidence>
<comment type="cofactor">
    <cofactor evidence="1">
        <name>FMN</name>
        <dbReference type="ChEBI" id="CHEBI:58210"/>
    </cofactor>
</comment>
<keyword evidence="13" id="KW-0003">3Fe-4S</keyword>